<dbReference type="AlphaFoldDB" id="A0A8X7P2A3"/>
<protein>
    <recommendedName>
        <fullName evidence="6">Pentatricopeptide repeat-containing protein</fullName>
    </recommendedName>
</protein>
<sequence length="125" mass="14098">MICGYMSVGKAKEVWRVFNDMKEKGASPDFKTYSKFINCLGQAGESEDALRLVSEMIDKGIAPSTVNFRTVLYGLNREGKQNLWIHFTASSNLWLSKASTKESDHCFSFSCTLRKNNKTTLVRSV</sequence>
<accession>A0A8X7P2A3</accession>
<keyword evidence="5" id="KW-1185">Reference proteome</keyword>
<gene>
    <name evidence="4" type="ORF">Bca52824_095234</name>
</gene>
<dbReference type="EMBL" id="JAAMPC010000307">
    <property type="protein sequence ID" value="KAG2242922.1"/>
    <property type="molecule type" value="Genomic_DNA"/>
</dbReference>
<dbReference type="Gene3D" id="1.25.40.10">
    <property type="entry name" value="Tetratricopeptide repeat domain"/>
    <property type="match status" value="1"/>
</dbReference>
<comment type="caution">
    <text evidence="4">The sequence shown here is derived from an EMBL/GenBank/DDBJ whole genome shotgun (WGS) entry which is preliminary data.</text>
</comment>
<reference evidence="4 5" key="1">
    <citation type="submission" date="2020-02" db="EMBL/GenBank/DDBJ databases">
        <authorList>
            <person name="Ma Q."/>
            <person name="Huang Y."/>
            <person name="Song X."/>
            <person name="Pei D."/>
        </authorList>
    </citation>
    <scope>NUCLEOTIDE SEQUENCE [LARGE SCALE GENOMIC DNA]</scope>
    <source>
        <strain evidence="4">Sxm20200214</strain>
        <tissue evidence="4">Leaf</tissue>
    </source>
</reference>
<evidence type="ECO:0000313" key="5">
    <source>
        <dbReference type="Proteomes" id="UP000886595"/>
    </source>
</evidence>
<keyword evidence="2" id="KW-0677">Repeat</keyword>
<proteinExistence type="inferred from homology"/>
<feature type="repeat" description="PPR" evidence="3">
    <location>
        <begin position="1"/>
        <end position="28"/>
    </location>
</feature>
<dbReference type="PANTHER" id="PTHR47939:SF5">
    <property type="entry name" value="PENTACOTRIPEPTIDE-REPEAT REGION OF PRORP DOMAIN-CONTAINING PROTEIN"/>
    <property type="match status" value="1"/>
</dbReference>
<dbReference type="OrthoDB" id="185373at2759"/>
<feature type="repeat" description="PPR" evidence="3">
    <location>
        <begin position="29"/>
        <end position="63"/>
    </location>
</feature>
<dbReference type="Pfam" id="PF13041">
    <property type="entry name" value="PPR_2"/>
    <property type="match status" value="1"/>
</dbReference>
<dbReference type="PROSITE" id="PS51375">
    <property type="entry name" value="PPR"/>
    <property type="match status" value="2"/>
</dbReference>
<evidence type="ECO:0008006" key="6">
    <source>
        <dbReference type="Google" id="ProtNLM"/>
    </source>
</evidence>
<evidence type="ECO:0000256" key="3">
    <source>
        <dbReference type="PROSITE-ProRule" id="PRU00708"/>
    </source>
</evidence>
<dbReference type="NCBIfam" id="TIGR00756">
    <property type="entry name" value="PPR"/>
    <property type="match status" value="2"/>
</dbReference>
<dbReference type="InterPro" id="IPR002885">
    <property type="entry name" value="PPR_rpt"/>
</dbReference>
<comment type="similarity">
    <text evidence="1">Belongs to the PPR family. P subfamily.</text>
</comment>
<evidence type="ECO:0000256" key="1">
    <source>
        <dbReference type="ARBA" id="ARBA00007626"/>
    </source>
</evidence>
<dbReference type="PANTHER" id="PTHR47939">
    <property type="entry name" value="MEMBRANE-ASSOCIATED SALT-INDUCIBLE PROTEIN-LIKE"/>
    <property type="match status" value="1"/>
</dbReference>
<organism evidence="4 5">
    <name type="scientific">Brassica carinata</name>
    <name type="common">Ethiopian mustard</name>
    <name type="synonym">Abyssinian cabbage</name>
    <dbReference type="NCBI Taxonomy" id="52824"/>
    <lineage>
        <taxon>Eukaryota</taxon>
        <taxon>Viridiplantae</taxon>
        <taxon>Streptophyta</taxon>
        <taxon>Embryophyta</taxon>
        <taxon>Tracheophyta</taxon>
        <taxon>Spermatophyta</taxon>
        <taxon>Magnoliopsida</taxon>
        <taxon>eudicotyledons</taxon>
        <taxon>Gunneridae</taxon>
        <taxon>Pentapetalae</taxon>
        <taxon>rosids</taxon>
        <taxon>malvids</taxon>
        <taxon>Brassicales</taxon>
        <taxon>Brassicaceae</taxon>
        <taxon>Brassiceae</taxon>
        <taxon>Brassica</taxon>
    </lineage>
</organism>
<name>A0A8X7P2A3_BRACI</name>
<dbReference type="InterPro" id="IPR011990">
    <property type="entry name" value="TPR-like_helical_dom_sf"/>
</dbReference>
<evidence type="ECO:0000256" key="2">
    <source>
        <dbReference type="ARBA" id="ARBA00022737"/>
    </source>
</evidence>
<dbReference type="Proteomes" id="UP000886595">
    <property type="component" value="Unassembled WGS sequence"/>
</dbReference>
<dbReference type="InterPro" id="IPR050667">
    <property type="entry name" value="PPR-containing_protein"/>
</dbReference>
<evidence type="ECO:0000313" key="4">
    <source>
        <dbReference type="EMBL" id="KAG2242922.1"/>
    </source>
</evidence>